<feature type="site" description="Histone H3K4me3 binding" evidence="6">
    <location>
        <position position="189"/>
    </location>
</feature>
<dbReference type="SUPFAM" id="SSF57903">
    <property type="entry name" value="FYVE/PHD zinc finger"/>
    <property type="match status" value="1"/>
</dbReference>
<dbReference type="InterPro" id="IPR024610">
    <property type="entry name" value="ING_N_histone-binding"/>
</dbReference>
<keyword evidence="10" id="KW-1185">Reference proteome</keyword>
<dbReference type="EMBL" id="JADGKB010000092">
    <property type="protein sequence ID" value="KAJ3254126.1"/>
    <property type="molecule type" value="Genomic_DNA"/>
</dbReference>
<evidence type="ECO:0000256" key="2">
    <source>
        <dbReference type="ARBA" id="ARBA00006945"/>
    </source>
</evidence>
<evidence type="ECO:0000256" key="7">
    <source>
        <dbReference type="SAM" id="Phobius"/>
    </source>
</evidence>
<evidence type="ECO:0000256" key="1">
    <source>
        <dbReference type="ARBA" id="ARBA00004141"/>
    </source>
</evidence>
<evidence type="ECO:0000256" key="6">
    <source>
        <dbReference type="PIRSR" id="PIRSR628651-50"/>
    </source>
</evidence>
<gene>
    <name evidence="9" type="ORF">HK103_007514</name>
</gene>
<evidence type="ECO:0000313" key="10">
    <source>
        <dbReference type="Proteomes" id="UP001210925"/>
    </source>
</evidence>
<feature type="transmembrane region" description="Helical" evidence="7">
    <location>
        <begin position="261"/>
        <end position="279"/>
    </location>
</feature>
<feature type="transmembrane region" description="Helical" evidence="7">
    <location>
        <begin position="300"/>
        <end position="318"/>
    </location>
</feature>
<comment type="similarity">
    <text evidence="2">Belongs to the SURF4 family.</text>
</comment>
<reference evidence="9" key="1">
    <citation type="submission" date="2020-05" db="EMBL/GenBank/DDBJ databases">
        <title>Phylogenomic resolution of chytrid fungi.</title>
        <authorList>
            <person name="Stajich J.E."/>
            <person name="Amses K."/>
            <person name="Simmons R."/>
            <person name="Seto K."/>
            <person name="Myers J."/>
            <person name="Bonds A."/>
            <person name="Quandt C.A."/>
            <person name="Barry K."/>
            <person name="Liu P."/>
            <person name="Grigoriev I."/>
            <person name="Longcore J.E."/>
            <person name="James T.Y."/>
        </authorList>
    </citation>
    <scope>NUCLEOTIDE SEQUENCE</scope>
    <source>
        <strain evidence="9">PLAUS21</strain>
    </source>
</reference>
<dbReference type="Pfam" id="PF12998">
    <property type="entry name" value="ING"/>
    <property type="match status" value="1"/>
</dbReference>
<feature type="domain" description="Inhibitor of growth protein N-terminal histone-binding" evidence="8">
    <location>
        <begin position="11"/>
        <end position="122"/>
    </location>
</feature>
<dbReference type="Gene3D" id="3.30.40.10">
    <property type="entry name" value="Zinc/RING finger domain, C3HC4 (zinc finger)"/>
    <property type="match status" value="1"/>
</dbReference>
<keyword evidence="3 7" id="KW-0812">Transmembrane</keyword>
<feature type="site" description="Histone H3K4me3 binding" evidence="6">
    <location>
        <position position="177"/>
    </location>
</feature>
<organism evidence="9 10">
    <name type="scientific">Boothiomyces macroporosus</name>
    <dbReference type="NCBI Taxonomy" id="261099"/>
    <lineage>
        <taxon>Eukaryota</taxon>
        <taxon>Fungi</taxon>
        <taxon>Fungi incertae sedis</taxon>
        <taxon>Chytridiomycota</taxon>
        <taxon>Chytridiomycota incertae sedis</taxon>
        <taxon>Chytridiomycetes</taxon>
        <taxon>Rhizophydiales</taxon>
        <taxon>Terramycetaceae</taxon>
        <taxon>Boothiomyces</taxon>
    </lineage>
</organism>
<evidence type="ECO:0000313" key="9">
    <source>
        <dbReference type="EMBL" id="KAJ3254126.1"/>
    </source>
</evidence>
<accession>A0AAD5UCI6</accession>
<feature type="site" description="Histone H3K4me3 binding" evidence="6">
    <location>
        <position position="166"/>
    </location>
</feature>
<evidence type="ECO:0000256" key="4">
    <source>
        <dbReference type="ARBA" id="ARBA00022989"/>
    </source>
</evidence>
<feature type="transmembrane region" description="Helical" evidence="7">
    <location>
        <begin position="388"/>
        <end position="407"/>
    </location>
</feature>
<evidence type="ECO:0000259" key="8">
    <source>
        <dbReference type="Pfam" id="PF12998"/>
    </source>
</evidence>
<keyword evidence="4 7" id="KW-1133">Transmembrane helix</keyword>
<feature type="site" description="Histone H3K4me3 binding" evidence="6">
    <location>
        <position position="181"/>
    </location>
</feature>
<protein>
    <recommendedName>
        <fullName evidence="8">Inhibitor of growth protein N-terminal histone-binding domain-containing protein</fullName>
    </recommendedName>
</protein>
<comment type="subcellular location">
    <subcellularLocation>
        <location evidence="1">Membrane</location>
        <topology evidence="1">Multi-pass membrane protein</topology>
    </subcellularLocation>
</comment>
<dbReference type="InterPro" id="IPR028651">
    <property type="entry name" value="ING_fam"/>
</dbReference>
<dbReference type="Gene3D" id="6.10.140.1740">
    <property type="match status" value="1"/>
</dbReference>
<feature type="transmembrane region" description="Helical" evidence="7">
    <location>
        <begin position="351"/>
        <end position="368"/>
    </location>
</feature>
<dbReference type="PANTHER" id="PTHR10333">
    <property type="entry name" value="INHIBITOR OF GROWTH PROTEIN"/>
    <property type="match status" value="1"/>
</dbReference>
<dbReference type="Proteomes" id="UP001210925">
    <property type="component" value="Unassembled WGS sequence"/>
</dbReference>
<feature type="transmembrane region" description="Helical" evidence="7">
    <location>
        <begin position="236"/>
        <end position="255"/>
    </location>
</feature>
<dbReference type="GO" id="GO:0016020">
    <property type="term" value="C:membrane"/>
    <property type="evidence" value="ECO:0007669"/>
    <property type="project" value="UniProtKB-SubCell"/>
</dbReference>
<comment type="caution">
    <text evidence="9">The sequence shown here is derived from an EMBL/GenBank/DDBJ whole genome shotgun (WGS) entry which is preliminary data.</text>
</comment>
<dbReference type="InterPro" id="IPR011011">
    <property type="entry name" value="Znf_FYVE_PHD"/>
</dbReference>
<sequence length="414" mass="47498">MPDSVDYYSLLEEFVPTIDNLPNELGHVFTELIKLISSSNDLLAIEQRVKSQDNIFKKQLKTGINEEWGDDLKIYQSILGEYEKNNTIQKERIDLVERIRDLVFATNKVDKHLKKLSTELDKLYDQDPNQIKLETQTPIPKRRIQPPVRSLPMKKKKRETEDEQLYCTCHQVSYGEMIACDGKNCMYEWSQWKDQINYLQRHQGFPWGLAEIFLFTNVIIMIIGSILAIAKKNTEIAVGGLGLVIISQWIGYGLIFDSNFFFRNLSVAGGLLMLLADSYSSKKRLFSALPTLNQTDKSTYLQLFGRILLVFLFLSFVFSGEFSILRLIISIIGLIGCVLVVIGFKAKYTAWILITLLSISNVLLNNWWSLHHAHPRRDFLKYDFFQTLSIMGGFLLLANLGAGGISVDEKKKNF</sequence>
<evidence type="ECO:0000256" key="3">
    <source>
        <dbReference type="ARBA" id="ARBA00022692"/>
    </source>
</evidence>
<name>A0AAD5UCI6_9FUNG</name>
<dbReference type="AlphaFoldDB" id="A0AAD5UCI6"/>
<dbReference type="InterPro" id="IPR013083">
    <property type="entry name" value="Znf_RING/FYVE/PHD"/>
</dbReference>
<proteinExistence type="inferred from homology"/>
<dbReference type="InterPro" id="IPR002995">
    <property type="entry name" value="Surf4"/>
</dbReference>
<keyword evidence="5 7" id="KW-0472">Membrane</keyword>
<feature type="transmembrane region" description="Helical" evidence="7">
    <location>
        <begin position="324"/>
        <end position="344"/>
    </location>
</feature>
<feature type="transmembrane region" description="Helical" evidence="7">
    <location>
        <begin position="205"/>
        <end position="229"/>
    </location>
</feature>
<dbReference type="Pfam" id="PF02077">
    <property type="entry name" value="SURF4"/>
    <property type="match status" value="1"/>
</dbReference>
<evidence type="ECO:0000256" key="5">
    <source>
        <dbReference type="ARBA" id="ARBA00023136"/>
    </source>
</evidence>